<reference evidence="1 2" key="1">
    <citation type="submission" date="2016-10" db="EMBL/GenBank/DDBJ databases">
        <authorList>
            <person name="de Groot N.N."/>
        </authorList>
    </citation>
    <scope>NUCLEOTIDE SEQUENCE [LARGE SCALE GENOMIC DNA]</scope>
    <source>
        <strain evidence="1 2">ATCC 35958</strain>
    </source>
</reference>
<gene>
    <name evidence="1" type="ORF">SAMN02982919_00711</name>
</gene>
<proteinExistence type="predicted"/>
<keyword evidence="2" id="KW-1185">Reference proteome</keyword>
<dbReference type="Proteomes" id="UP000199766">
    <property type="component" value="Unassembled WGS sequence"/>
</dbReference>
<organism evidence="1 2">
    <name type="scientific">Giesbergeria anulus</name>
    <dbReference type="NCBI Taxonomy" id="180197"/>
    <lineage>
        <taxon>Bacteria</taxon>
        <taxon>Pseudomonadati</taxon>
        <taxon>Pseudomonadota</taxon>
        <taxon>Betaproteobacteria</taxon>
        <taxon>Burkholderiales</taxon>
        <taxon>Comamonadaceae</taxon>
        <taxon>Giesbergeria</taxon>
    </lineage>
</organism>
<name>A0A1H9G402_9BURK</name>
<dbReference type="EMBL" id="FOGD01000001">
    <property type="protein sequence ID" value="SEQ44837.1"/>
    <property type="molecule type" value="Genomic_DNA"/>
</dbReference>
<accession>A0A1H9G402</accession>
<sequence length="68" mass="7747">MTRPPVLAPITLYQHPDGWSIQYAENKLIATDDEDNFVIVPIGKHFMHELVGKLEAIVRTMKGEIEND</sequence>
<evidence type="ECO:0000313" key="2">
    <source>
        <dbReference type="Proteomes" id="UP000199766"/>
    </source>
</evidence>
<evidence type="ECO:0000313" key="1">
    <source>
        <dbReference type="EMBL" id="SEQ44837.1"/>
    </source>
</evidence>
<dbReference type="AlphaFoldDB" id="A0A1H9G402"/>
<dbReference type="RefSeq" id="WP_091452755.1">
    <property type="nucleotide sequence ID" value="NZ_FOGD01000001.1"/>
</dbReference>
<protein>
    <submittedName>
        <fullName evidence="1">Uncharacterized protein</fullName>
    </submittedName>
</protein>
<dbReference type="STRING" id="180197.SAMN02982919_00711"/>